<evidence type="ECO:0000313" key="2">
    <source>
        <dbReference type="Proteomes" id="UP000305921"/>
    </source>
</evidence>
<accession>A0A5R9DQM7</accession>
<protein>
    <submittedName>
        <fullName evidence="1">M1 family metallopeptidase</fullName>
    </submittedName>
</protein>
<dbReference type="EMBL" id="VAWE01000005">
    <property type="protein sequence ID" value="TLQ38735.1"/>
    <property type="molecule type" value="Genomic_DNA"/>
</dbReference>
<comment type="caution">
    <text evidence="1">The sequence shown here is derived from an EMBL/GenBank/DDBJ whole genome shotgun (WGS) entry which is preliminary data.</text>
</comment>
<sequence>MTAKHPTGMTGRTYLERGHPVTVTIAYSARPAPEITAPWLDFRWPGRRPAAGPRNVAVRRADGSIVVRPFRGLTRPKA</sequence>
<dbReference type="AlphaFoldDB" id="A0A5R9DQM7"/>
<reference evidence="1 2" key="1">
    <citation type="submission" date="2019-05" db="EMBL/GenBank/DDBJ databases">
        <title>Streptomyces marianii sp. nov., a novel marine actinomycete from southern coast of India.</title>
        <authorList>
            <person name="Iniyan A.M."/>
            <person name="Wink J."/>
            <person name="Ramprasad E."/>
            <person name="Ramana C.V."/>
            <person name="Bunk B."/>
            <person name="Sproer C."/>
            <person name="Joseph F.-J.R.S."/>
            <person name="Vincent S.G.P."/>
        </authorList>
    </citation>
    <scope>NUCLEOTIDE SEQUENCE [LARGE SCALE GENOMIC DNA]</scope>
    <source>
        <strain evidence="1 2">ICN19</strain>
    </source>
</reference>
<keyword evidence="2" id="KW-1185">Reference proteome</keyword>
<dbReference type="Proteomes" id="UP000305921">
    <property type="component" value="Unassembled WGS sequence"/>
</dbReference>
<name>A0A5R9DQM7_9ACTN</name>
<proteinExistence type="predicted"/>
<dbReference type="RefSeq" id="WP_138058485.1">
    <property type="nucleotide sequence ID" value="NZ_VAWE01000005.1"/>
</dbReference>
<gene>
    <name evidence="1" type="ORF">FEF34_40545</name>
</gene>
<evidence type="ECO:0000313" key="1">
    <source>
        <dbReference type="EMBL" id="TLQ38735.1"/>
    </source>
</evidence>
<organism evidence="1 2">
    <name type="scientific">Streptomyces marianii</name>
    <dbReference type="NCBI Taxonomy" id="1817406"/>
    <lineage>
        <taxon>Bacteria</taxon>
        <taxon>Bacillati</taxon>
        <taxon>Actinomycetota</taxon>
        <taxon>Actinomycetes</taxon>
        <taxon>Kitasatosporales</taxon>
        <taxon>Streptomycetaceae</taxon>
        <taxon>Streptomyces</taxon>
    </lineage>
</organism>
<dbReference type="OrthoDB" id="4248023at2"/>